<comment type="caution">
    <text evidence="5">The sequence shown here is derived from an EMBL/GenBank/DDBJ whole genome shotgun (WGS) entry which is preliminary data.</text>
</comment>
<dbReference type="GO" id="GO:0005856">
    <property type="term" value="C:cytoskeleton"/>
    <property type="evidence" value="ECO:0007669"/>
    <property type="project" value="TreeGrafter"/>
</dbReference>
<sequence length="927" mass="98266">MEEPREPDAGPTSMEDISSCEAYQVLDTLVAIGAAPAPAAAAARERYDRLHAALDAALARERRLSDASRALRREAEAGEAAARDAARRAAEFEGASVEVLREDAEAAQSEAALADERCALLQLEAAEVARQRDELAEHLEHAAEAHAAALRPLIEGLRSEAVSLSDALSSHRAAAAAAAGELAAAAAAAGALEGEAAPEKARRQADLAVADVASARQLLAAAEAQLLEAEAAARGAAENERAKQALQVQALSALERARILREAKERHAADVAKDVELAAAEGERALADGAALEVALRSLQAEARQARLSAASARREREAALRALKASEAALAEAEGARPPLRAALAAAGRDRAAAAAAAEGAAGEVAAVKREVDVKAAAYLEEEGRGKDKAGVYALLREEVALLEAELAALKEEGRQRGRLLADIAGQRDRAARQVAQQRAKARDAAAAARVRARQAEDARAVRADVARRSRDFEKLYDLVRNQRNKFAALIAAAGQARAEAADRLRLLAAEGGVLAGQAAAKAGLLAKARLSPPLFAKQARAAAERGRGELRTELHSLGAAFRARREALGDAATAIGRLATDVGRADEEARAVRRRYEAAVEARNATGLMLVDRGDEASVLFERAHAQEAALRAGAVGLQALENENRVLQLQVGELERGVEAARRSLPDVAGVDREVAGIKAALFRASRSAESLSLRLEDPSDAARARQLGGRLPDREELVAKLQTLEERLGVKREELLEKGLVLEEVSALTEELRAAAAATRERRVAASHDANAYQQRLRRTTEGTMAAISELALYQACLFFGGWARATALRLHGERAALLELVAAARRRLEGGLPPTDDAEGEWARLQREAATVEELRRRREEEAAILDAKGASVDTTAPPRPRAYVPDDLAIPRPFGAFAPFRPCAAPPRGGARPPQPRPVVI</sequence>
<dbReference type="Proteomes" id="UP000247498">
    <property type="component" value="Unassembled WGS sequence"/>
</dbReference>
<feature type="compositionally biased region" description="Low complexity" evidence="3">
    <location>
        <begin position="907"/>
        <end position="918"/>
    </location>
</feature>
<name>A0A2V0P5R9_9CHLO</name>
<dbReference type="InParanoid" id="A0A2V0P5R9"/>
<evidence type="ECO:0000256" key="2">
    <source>
        <dbReference type="SAM" id="Coils"/>
    </source>
</evidence>
<organism evidence="5 6">
    <name type="scientific">Raphidocelis subcapitata</name>
    <dbReference type="NCBI Taxonomy" id="307507"/>
    <lineage>
        <taxon>Eukaryota</taxon>
        <taxon>Viridiplantae</taxon>
        <taxon>Chlorophyta</taxon>
        <taxon>core chlorophytes</taxon>
        <taxon>Chlorophyceae</taxon>
        <taxon>CS clade</taxon>
        <taxon>Sphaeropleales</taxon>
        <taxon>Selenastraceae</taxon>
        <taxon>Raphidocelis</taxon>
    </lineage>
</organism>
<keyword evidence="6" id="KW-1185">Reference proteome</keyword>
<feature type="coiled-coil region" evidence="2">
    <location>
        <begin position="212"/>
        <end position="239"/>
    </location>
</feature>
<feature type="domain" description="Cilia- and flagella-associated protein 58 central coiled coil" evidence="4">
    <location>
        <begin position="396"/>
        <end position="659"/>
    </location>
</feature>
<dbReference type="EMBL" id="BDRX01000032">
    <property type="protein sequence ID" value="GBF92425.1"/>
    <property type="molecule type" value="Genomic_DNA"/>
</dbReference>
<feature type="coiled-coil region" evidence="2">
    <location>
        <begin position="97"/>
        <end position="124"/>
    </location>
</feature>
<feature type="region of interest" description="Disordered" evidence="3">
    <location>
        <begin position="907"/>
        <end position="927"/>
    </location>
</feature>
<feature type="coiled-coil region" evidence="2">
    <location>
        <begin position="296"/>
        <end position="337"/>
    </location>
</feature>
<dbReference type="STRING" id="307507.A0A2V0P5R9"/>
<protein>
    <recommendedName>
        <fullName evidence="4">Cilia- and flagella-associated protein 58 central coiled coil domain-containing protein</fullName>
    </recommendedName>
</protein>
<evidence type="ECO:0000256" key="1">
    <source>
        <dbReference type="ARBA" id="ARBA00023054"/>
    </source>
</evidence>
<evidence type="ECO:0000313" key="6">
    <source>
        <dbReference type="Proteomes" id="UP000247498"/>
    </source>
</evidence>
<dbReference type="PANTHER" id="PTHR32083:SF34">
    <property type="entry name" value="COILED-COIL DOMAIN-CONTAINING PROTEIN 146"/>
    <property type="match status" value="1"/>
</dbReference>
<accession>A0A2V0P5R9</accession>
<gene>
    <name evidence="5" type="ORF">Rsub_04529</name>
</gene>
<dbReference type="InterPro" id="IPR049270">
    <property type="entry name" value="CFAP58_CC"/>
</dbReference>
<evidence type="ECO:0000256" key="3">
    <source>
        <dbReference type="SAM" id="MobiDB-lite"/>
    </source>
</evidence>
<dbReference type="OrthoDB" id="10262929at2759"/>
<dbReference type="AlphaFoldDB" id="A0A2V0P5R9"/>
<reference evidence="5 6" key="1">
    <citation type="journal article" date="2018" name="Sci. Rep.">
        <title>Raphidocelis subcapitata (=Pseudokirchneriella subcapitata) provides an insight into genome evolution and environmental adaptations in the Sphaeropleales.</title>
        <authorList>
            <person name="Suzuki S."/>
            <person name="Yamaguchi H."/>
            <person name="Nakajima N."/>
            <person name="Kawachi M."/>
        </authorList>
    </citation>
    <scope>NUCLEOTIDE SEQUENCE [LARGE SCALE GENOMIC DNA]</scope>
    <source>
        <strain evidence="5 6">NIES-35</strain>
    </source>
</reference>
<dbReference type="Pfam" id="PF21771">
    <property type="entry name" value="CFAP58_CC"/>
    <property type="match status" value="1"/>
</dbReference>
<dbReference type="PANTHER" id="PTHR32083">
    <property type="entry name" value="CILIA AND FLAGELLA-ASSOCIATED PROTEIN 58-RELATED"/>
    <property type="match status" value="1"/>
</dbReference>
<keyword evidence="1 2" id="KW-0175">Coiled coil</keyword>
<evidence type="ECO:0000313" key="5">
    <source>
        <dbReference type="EMBL" id="GBF92425.1"/>
    </source>
</evidence>
<proteinExistence type="predicted"/>
<evidence type="ECO:0000259" key="4">
    <source>
        <dbReference type="Pfam" id="PF21771"/>
    </source>
</evidence>